<dbReference type="GO" id="GO:0031298">
    <property type="term" value="C:replication fork protection complex"/>
    <property type="evidence" value="ECO:0007669"/>
    <property type="project" value="TreeGrafter"/>
</dbReference>
<dbReference type="Pfam" id="PF04821">
    <property type="entry name" value="TIMELESS"/>
    <property type="match status" value="1"/>
</dbReference>
<sequence length="385" mass="42360">MLLRGYAANEVQKNIGLMMTWSTMSSVQKTLSALFVENGDSFTVNDDCLSLLEDILRDLSADDCTSWPFKRALGAGENVSKVLLPLLVRVRDDADVLDAARIVEAAVRILVNLTVPLEYHMGSIEASSHTEVGKRTICELSKVLSASKEAFADSRSTKAVVDHMKSIIERKSPMSAEDCDSVNDCLLLLRNVLHIPEGRAQGSGSALIALMYKDQHEGTLQKLLNLWLEGYYSDSSEDNESNTSPPEQGSNDSSPVVTSDPTSDSSDNGGNCRNTHNTGNNNNNNNNNMSNGSQSQSSVPQSRKSSVGLSIRSEISDCGYVTQLENQESISTSSNEDDLPCEKPVHQKPHTFQKTRYSNKNRAATTLEKKELRRKKLVKRRKSNK</sequence>
<protein>
    <recommendedName>
        <fullName evidence="4">Timeless N-terminal domain-containing protein</fullName>
    </recommendedName>
</protein>
<evidence type="ECO:0000256" key="1">
    <source>
        <dbReference type="ARBA" id="ARBA00004123"/>
    </source>
</evidence>
<feature type="compositionally biased region" description="Basic residues" evidence="3">
    <location>
        <begin position="346"/>
        <end position="359"/>
    </location>
</feature>
<evidence type="ECO:0000313" key="5">
    <source>
        <dbReference type="EMBL" id="CAG9813991.1"/>
    </source>
</evidence>
<reference evidence="5" key="2">
    <citation type="submission" date="2022-10" db="EMBL/GenBank/DDBJ databases">
        <authorList>
            <consortium name="ENA_rothamsted_submissions"/>
            <consortium name="culmorum"/>
            <person name="King R."/>
        </authorList>
    </citation>
    <scope>NUCLEOTIDE SEQUENCE</scope>
</reference>
<feature type="region of interest" description="Disordered" evidence="3">
    <location>
        <begin position="327"/>
        <end position="385"/>
    </location>
</feature>
<dbReference type="PANTHER" id="PTHR22940:SF5">
    <property type="entry name" value="PROTEIN TIMELESS"/>
    <property type="match status" value="1"/>
</dbReference>
<feature type="region of interest" description="Disordered" evidence="3">
    <location>
        <begin position="234"/>
        <end position="309"/>
    </location>
</feature>
<keyword evidence="6" id="KW-1185">Reference proteome</keyword>
<reference evidence="5" key="1">
    <citation type="submission" date="2022-01" db="EMBL/GenBank/DDBJ databases">
        <authorList>
            <person name="King R."/>
        </authorList>
    </citation>
    <scope>NUCLEOTIDE SEQUENCE</scope>
</reference>
<feature type="compositionally biased region" description="Low complexity" evidence="3">
    <location>
        <begin position="252"/>
        <end position="306"/>
    </location>
</feature>
<evidence type="ECO:0000313" key="6">
    <source>
        <dbReference type="Proteomes" id="UP001153737"/>
    </source>
</evidence>
<dbReference type="GO" id="GO:0009649">
    <property type="term" value="P:entrainment of circadian clock"/>
    <property type="evidence" value="ECO:0007669"/>
    <property type="project" value="TreeGrafter"/>
</dbReference>
<comment type="subcellular location">
    <subcellularLocation>
        <location evidence="1">Nucleus</location>
    </subcellularLocation>
</comment>
<feature type="compositionally biased region" description="Basic residues" evidence="3">
    <location>
        <begin position="372"/>
        <end position="385"/>
    </location>
</feature>
<dbReference type="PANTHER" id="PTHR22940">
    <property type="entry name" value="TIMEOUT/TIMELESS-2"/>
    <property type="match status" value="1"/>
</dbReference>
<organism evidence="5 6">
    <name type="scientific">Phaedon cochleariae</name>
    <name type="common">Mustard beetle</name>
    <dbReference type="NCBI Taxonomy" id="80249"/>
    <lineage>
        <taxon>Eukaryota</taxon>
        <taxon>Metazoa</taxon>
        <taxon>Ecdysozoa</taxon>
        <taxon>Arthropoda</taxon>
        <taxon>Hexapoda</taxon>
        <taxon>Insecta</taxon>
        <taxon>Pterygota</taxon>
        <taxon>Neoptera</taxon>
        <taxon>Endopterygota</taxon>
        <taxon>Coleoptera</taxon>
        <taxon>Polyphaga</taxon>
        <taxon>Cucujiformia</taxon>
        <taxon>Chrysomeloidea</taxon>
        <taxon>Chrysomelidae</taxon>
        <taxon>Chrysomelinae</taxon>
        <taxon>Chrysomelini</taxon>
        <taxon>Phaedon</taxon>
    </lineage>
</organism>
<dbReference type="GO" id="GO:0006281">
    <property type="term" value="P:DNA repair"/>
    <property type="evidence" value="ECO:0007669"/>
    <property type="project" value="TreeGrafter"/>
</dbReference>
<evidence type="ECO:0000256" key="3">
    <source>
        <dbReference type="SAM" id="MobiDB-lite"/>
    </source>
</evidence>
<proteinExistence type="predicted"/>
<dbReference type="InterPro" id="IPR006906">
    <property type="entry name" value="Timeless_N"/>
</dbReference>
<dbReference type="InterPro" id="IPR044998">
    <property type="entry name" value="Timeless"/>
</dbReference>
<dbReference type="EMBL" id="OU896716">
    <property type="protein sequence ID" value="CAG9813991.1"/>
    <property type="molecule type" value="Genomic_DNA"/>
</dbReference>
<keyword evidence="2" id="KW-0539">Nucleus</keyword>
<gene>
    <name evidence="5" type="ORF">PHAECO_LOCUS1992</name>
</gene>
<evidence type="ECO:0000259" key="4">
    <source>
        <dbReference type="Pfam" id="PF04821"/>
    </source>
</evidence>
<accession>A0A9N9X0B8</accession>
<dbReference type="GO" id="GO:0003677">
    <property type="term" value="F:DNA binding"/>
    <property type="evidence" value="ECO:0007669"/>
    <property type="project" value="TreeGrafter"/>
</dbReference>
<dbReference type="OrthoDB" id="8059989at2759"/>
<dbReference type="AlphaFoldDB" id="A0A9N9X0B8"/>
<dbReference type="GO" id="GO:0043111">
    <property type="term" value="P:replication fork arrest"/>
    <property type="evidence" value="ECO:0007669"/>
    <property type="project" value="TreeGrafter"/>
</dbReference>
<dbReference type="GO" id="GO:0000076">
    <property type="term" value="P:DNA replication checkpoint signaling"/>
    <property type="evidence" value="ECO:0007669"/>
    <property type="project" value="TreeGrafter"/>
</dbReference>
<name>A0A9N9X0B8_PHACE</name>
<dbReference type="Proteomes" id="UP001153737">
    <property type="component" value="Chromosome 10"/>
</dbReference>
<evidence type="ECO:0000256" key="2">
    <source>
        <dbReference type="ARBA" id="ARBA00023242"/>
    </source>
</evidence>
<feature type="domain" description="Timeless N-terminal" evidence="4">
    <location>
        <begin position="42"/>
        <end position="198"/>
    </location>
</feature>